<gene>
    <name evidence="1" type="ORF">QQS21_007800</name>
</gene>
<proteinExistence type="predicted"/>
<protein>
    <submittedName>
        <fullName evidence="1">Uncharacterized protein</fullName>
    </submittedName>
</protein>
<keyword evidence="2" id="KW-1185">Reference proteome</keyword>
<dbReference type="AlphaFoldDB" id="A0AAJ0CK88"/>
<dbReference type="EMBL" id="JASWJB010000166">
    <property type="protein sequence ID" value="KAK2594519.1"/>
    <property type="molecule type" value="Genomic_DNA"/>
</dbReference>
<accession>A0AAJ0CK88</accession>
<name>A0AAJ0CK88_9HYPO</name>
<evidence type="ECO:0000313" key="2">
    <source>
        <dbReference type="Proteomes" id="UP001251528"/>
    </source>
</evidence>
<sequence>MEPPSYDEVVANDAPDDFLHSPATFHLTGRLIYSDKNATEPLYELSQDIAFVRDSTQTVSIERTDFKLKVSDNGMSHMATLRRPIYALKHPPVYWSPLFLYHADPASKLGLCAFGLSTFRPKLLSLTPGFRVHRAARDVNEKIVQREELFSAVPMKRGTVKFEWSDAEGRIIARELDRPDGYSLFITRAMNVKTRDALVSAWVLRLWWEVAGSTRHYEL</sequence>
<organism evidence="1 2">
    <name type="scientific">Conoideocrella luteorostrata</name>
    <dbReference type="NCBI Taxonomy" id="1105319"/>
    <lineage>
        <taxon>Eukaryota</taxon>
        <taxon>Fungi</taxon>
        <taxon>Dikarya</taxon>
        <taxon>Ascomycota</taxon>
        <taxon>Pezizomycotina</taxon>
        <taxon>Sordariomycetes</taxon>
        <taxon>Hypocreomycetidae</taxon>
        <taxon>Hypocreales</taxon>
        <taxon>Clavicipitaceae</taxon>
        <taxon>Conoideocrella</taxon>
    </lineage>
</organism>
<evidence type="ECO:0000313" key="1">
    <source>
        <dbReference type="EMBL" id="KAK2594519.1"/>
    </source>
</evidence>
<reference evidence="1" key="1">
    <citation type="submission" date="2023-06" db="EMBL/GenBank/DDBJ databases">
        <title>Conoideocrella luteorostrata (Hypocreales: Clavicipitaceae), a potential biocontrol fungus for elongate hemlock scale in United States Christmas tree production areas.</title>
        <authorList>
            <person name="Barrett H."/>
            <person name="Lovett B."/>
            <person name="Macias A.M."/>
            <person name="Stajich J.E."/>
            <person name="Kasson M.T."/>
        </authorList>
    </citation>
    <scope>NUCLEOTIDE SEQUENCE</scope>
    <source>
        <strain evidence="1">ARSEF 14590</strain>
    </source>
</reference>
<dbReference type="Proteomes" id="UP001251528">
    <property type="component" value="Unassembled WGS sequence"/>
</dbReference>
<comment type="caution">
    <text evidence="1">The sequence shown here is derived from an EMBL/GenBank/DDBJ whole genome shotgun (WGS) entry which is preliminary data.</text>
</comment>